<dbReference type="Proteomes" id="UP000035062">
    <property type="component" value="Unassembled WGS sequence"/>
</dbReference>
<dbReference type="Pfam" id="PF13413">
    <property type="entry name" value="HTH_25"/>
    <property type="match status" value="1"/>
</dbReference>
<accession>I9NYR8</accession>
<protein>
    <recommendedName>
        <fullName evidence="3">Cytoskeleton protein RodZ-like C-terminal domain-containing protein</fullName>
    </recommendedName>
</protein>
<keyword evidence="2" id="KW-0812">Transmembrane</keyword>
<evidence type="ECO:0000313" key="4">
    <source>
        <dbReference type="EMBL" id="EIW87717.1"/>
    </source>
</evidence>
<comment type="caution">
    <text evidence="4">The sequence shown here is derived from an EMBL/GenBank/DDBJ whole genome shotgun (WGS) entry which is preliminary data.</text>
</comment>
<feature type="transmembrane region" description="Helical" evidence="2">
    <location>
        <begin position="112"/>
        <end position="132"/>
    </location>
</feature>
<evidence type="ECO:0000256" key="2">
    <source>
        <dbReference type="SAM" id="Phobius"/>
    </source>
</evidence>
<dbReference type="GO" id="GO:0003677">
    <property type="term" value="F:DNA binding"/>
    <property type="evidence" value="ECO:0007669"/>
    <property type="project" value="InterPro"/>
</dbReference>
<dbReference type="PANTHER" id="PTHR34475">
    <property type="match status" value="1"/>
</dbReference>
<dbReference type="Pfam" id="PF13464">
    <property type="entry name" value="RodZ_C"/>
    <property type="match status" value="1"/>
</dbReference>
<keyword evidence="2" id="KW-0472">Membrane</keyword>
<dbReference type="PANTHER" id="PTHR34475:SF1">
    <property type="entry name" value="CYTOSKELETON PROTEIN RODZ"/>
    <property type="match status" value="1"/>
</dbReference>
<dbReference type="Gene3D" id="1.10.260.40">
    <property type="entry name" value="lambda repressor-like DNA-binding domains"/>
    <property type="match status" value="1"/>
</dbReference>
<dbReference type="RefSeq" id="WP_008985636.1">
    <property type="nucleotide sequence ID" value="NZ_AKKU01000026.1"/>
</dbReference>
<organism evidence="4 5">
    <name type="scientific">Alishewanella agri BL06</name>
    <dbReference type="NCBI Taxonomy" id="1195246"/>
    <lineage>
        <taxon>Bacteria</taxon>
        <taxon>Pseudomonadati</taxon>
        <taxon>Pseudomonadota</taxon>
        <taxon>Gammaproteobacteria</taxon>
        <taxon>Alteromonadales</taxon>
        <taxon>Alteromonadaceae</taxon>
        <taxon>Alishewanella</taxon>
    </lineage>
</organism>
<dbReference type="InterPro" id="IPR025194">
    <property type="entry name" value="RodZ-like_C"/>
</dbReference>
<proteinExistence type="predicted"/>
<keyword evidence="5" id="KW-1185">Reference proteome</keyword>
<dbReference type="InterPro" id="IPR050400">
    <property type="entry name" value="Bact_Cytoskel_RodZ"/>
</dbReference>
<reference evidence="4 5" key="1">
    <citation type="journal article" date="2012" name="J. Bacteriol.">
        <title>Genome Sequence of Pectin-Degrading Alishewanella agri, Isolated from Landfill Soil.</title>
        <authorList>
            <person name="Kim J."/>
            <person name="Jung J."/>
            <person name="Sung J.S."/>
            <person name="Chun J."/>
            <person name="Park W."/>
        </authorList>
    </citation>
    <scope>NUCLEOTIDE SEQUENCE [LARGE SCALE GENOMIC DNA]</scope>
    <source>
        <strain evidence="4 5">BL06</strain>
    </source>
</reference>
<dbReference type="PATRIC" id="fig|1195246.3.peg.2856"/>
<keyword evidence="2" id="KW-1133">Transmembrane helix</keyword>
<name>I9NYR8_9ALTE</name>
<dbReference type="STRING" id="1195246.AGRI_14390"/>
<feature type="region of interest" description="Disordered" evidence="1">
    <location>
        <begin position="170"/>
        <end position="189"/>
    </location>
</feature>
<dbReference type="eggNOG" id="COG1426">
    <property type="taxonomic scope" value="Bacteria"/>
</dbReference>
<gene>
    <name evidence="4" type="ORF">AGRI_14390</name>
</gene>
<dbReference type="AlphaFoldDB" id="I9NYR8"/>
<feature type="domain" description="Cytoskeleton protein RodZ-like C-terminal" evidence="3">
    <location>
        <begin position="241"/>
        <end position="311"/>
    </location>
</feature>
<evidence type="ECO:0000256" key="1">
    <source>
        <dbReference type="SAM" id="MobiDB-lite"/>
    </source>
</evidence>
<sequence>MNQNDVTPAQELSVGQILRQEREQRQLSLEQAAQQLNLRVEVLRSLEDDQPDSSILPTFMRGYLKAYARFLKLPAQPLLQQFEQQHQVKSAPVKQMRTFSNRSARQRTEKRFMWLTWLIVSIIMLSLALWFWQSARDSGLSVADALNSQAASNPSDPAAVVTVPTEMVVPTSEPTTELSNEPVPEQDSGNVSSEQLVADLAQLPVATQQQLLALSQPAVEEPAATESFGDSRNAGLDVLKMTFTDNCWIDVVDANGERIAYGTKQAGYVMELNAKAPFVITLGNPGVVSIELNQQPYDMSRFPGNRVAKFTLPGQPD</sequence>
<dbReference type="SUPFAM" id="SSF47413">
    <property type="entry name" value="lambda repressor-like DNA-binding domains"/>
    <property type="match status" value="1"/>
</dbReference>
<evidence type="ECO:0000313" key="5">
    <source>
        <dbReference type="Proteomes" id="UP000035062"/>
    </source>
</evidence>
<evidence type="ECO:0000259" key="3">
    <source>
        <dbReference type="Pfam" id="PF13464"/>
    </source>
</evidence>
<dbReference type="EMBL" id="AKKU01000026">
    <property type="protein sequence ID" value="EIW87717.1"/>
    <property type="molecule type" value="Genomic_DNA"/>
</dbReference>
<dbReference type="InterPro" id="IPR010982">
    <property type="entry name" value="Lambda_DNA-bd_dom_sf"/>
</dbReference>